<evidence type="ECO:0000313" key="4">
    <source>
        <dbReference type="Proteomes" id="UP000037035"/>
    </source>
</evidence>
<keyword evidence="4" id="KW-1185">Reference proteome</keyword>
<dbReference type="EMBL" id="LAVV01010104">
    <property type="protein sequence ID" value="KNZ49547.1"/>
    <property type="molecule type" value="Genomic_DNA"/>
</dbReference>
<proteinExistence type="predicted"/>
<reference evidence="3 4" key="1">
    <citation type="submission" date="2015-08" db="EMBL/GenBank/DDBJ databases">
        <title>Next Generation Sequencing and Analysis of the Genome of Puccinia sorghi L Schw, the Causal Agent of Maize Common Rust.</title>
        <authorList>
            <person name="Rochi L."/>
            <person name="Burguener G."/>
            <person name="Darino M."/>
            <person name="Turjanski A."/>
            <person name="Kreff E."/>
            <person name="Dieguez M.J."/>
            <person name="Sacco F."/>
        </authorList>
    </citation>
    <scope>NUCLEOTIDE SEQUENCE [LARGE SCALE GENOMIC DNA]</scope>
    <source>
        <strain evidence="3 4">RO10H11247</strain>
    </source>
</reference>
<evidence type="ECO:0000256" key="1">
    <source>
        <dbReference type="SAM" id="SignalP"/>
    </source>
</evidence>
<sequence>MKSGKTNLTHLILFFVLMFAMDKKLPIRQFDVKSTFLYAPVKEELYIKTPEGSYRKAQFLCLKKSLYGLKQEPANWYETLTTWFEEINFHQSTSDPLFEGLFLHQFPNSTAHDPDTLLGMDVTITNDSISMCKEKLIDKGLKLLGLTEFKDNEFSKLGINYCTYTGLLNYLSCRTQPDLAPAVLILSSFNNDPGINHWKELLHFWKYVKGTRKLHLKLRPVTDDSRSIQHYTNATWADIVETCLSRSGSICFWKHCPIAWNSKKSVDKVSSRRIVGRIT</sequence>
<name>A0A0L6UMR2_9BASI</name>
<dbReference type="VEuPathDB" id="FungiDB:VP01_4945g1"/>
<evidence type="ECO:0000259" key="2">
    <source>
        <dbReference type="Pfam" id="PF07727"/>
    </source>
</evidence>
<dbReference type="SUPFAM" id="SSF56672">
    <property type="entry name" value="DNA/RNA polymerases"/>
    <property type="match status" value="1"/>
</dbReference>
<dbReference type="InterPro" id="IPR013103">
    <property type="entry name" value="RVT_2"/>
</dbReference>
<feature type="signal peptide" evidence="1">
    <location>
        <begin position="1"/>
        <end position="22"/>
    </location>
</feature>
<dbReference type="PANTHER" id="PTHR11439">
    <property type="entry name" value="GAG-POL-RELATED RETROTRANSPOSON"/>
    <property type="match status" value="1"/>
</dbReference>
<comment type="caution">
    <text evidence="3">The sequence shown here is derived from an EMBL/GenBank/DDBJ whole genome shotgun (WGS) entry which is preliminary data.</text>
</comment>
<dbReference type="PANTHER" id="PTHR11439:SF463">
    <property type="entry name" value="REVERSE TRANSCRIPTASE TY1_COPIA-TYPE DOMAIN-CONTAINING PROTEIN"/>
    <property type="match status" value="1"/>
</dbReference>
<dbReference type="AlphaFoldDB" id="A0A0L6UMR2"/>
<dbReference type="Pfam" id="PF07727">
    <property type="entry name" value="RVT_2"/>
    <property type="match status" value="1"/>
</dbReference>
<organism evidence="3 4">
    <name type="scientific">Puccinia sorghi</name>
    <dbReference type="NCBI Taxonomy" id="27349"/>
    <lineage>
        <taxon>Eukaryota</taxon>
        <taxon>Fungi</taxon>
        <taxon>Dikarya</taxon>
        <taxon>Basidiomycota</taxon>
        <taxon>Pucciniomycotina</taxon>
        <taxon>Pucciniomycetes</taxon>
        <taxon>Pucciniales</taxon>
        <taxon>Pucciniaceae</taxon>
        <taxon>Puccinia</taxon>
    </lineage>
</organism>
<keyword evidence="1" id="KW-0732">Signal</keyword>
<dbReference type="Proteomes" id="UP000037035">
    <property type="component" value="Unassembled WGS sequence"/>
</dbReference>
<accession>A0A0L6UMR2</accession>
<dbReference type="InterPro" id="IPR043502">
    <property type="entry name" value="DNA/RNA_pol_sf"/>
</dbReference>
<gene>
    <name evidence="3" type="ORF">VP01_4945g1</name>
</gene>
<protein>
    <recommendedName>
        <fullName evidence="2">Reverse transcriptase Ty1/copia-type domain-containing protein</fullName>
    </recommendedName>
</protein>
<feature type="chain" id="PRO_5005567772" description="Reverse transcriptase Ty1/copia-type domain-containing protein" evidence="1">
    <location>
        <begin position="23"/>
        <end position="279"/>
    </location>
</feature>
<feature type="domain" description="Reverse transcriptase Ty1/copia-type" evidence="2">
    <location>
        <begin position="16"/>
        <end position="107"/>
    </location>
</feature>
<dbReference type="OrthoDB" id="892939at2759"/>
<evidence type="ECO:0000313" key="3">
    <source>
        <dbReference type="EMBL" id="KNZ49547.1"/>
    </source>
</evidence>